<keyword evidence="1" id="KW-0812">Transmembrane</keyword>
<evidence type="ECO:0000313" key="3">
    <source>
        <dbReference type="Proteomes" id="UP000008947"/>
    </source>
</evidence>
<comment type="caution">
    <text evidence="2">The sequence shown here is derived from an EMBL/GenBank/DDBJ whole genome shotgun (WGS) entry which is preliminary data.</text>
</comment>
<dbReference type="HOGENOM" id="CLU_2630998_0_0_5"/>
<organism evidence="2 3">
    <name type="scientific">Candidatus Bartonella washoeensis Sb944nv</name>
    <dbReference type="NCBI Taxonomy" id="1094563"/>
    <lineage>
        <taxon>Bacteria</taxon>
        <taxon>Pseudomonadati</taxon>
        <taxon>Pseudomonadota</taxon>
        <taxon>Alphaproteobacteria</taxon>
        <taxon>Hyphomicrobiales</taxon>
        <taxon>Bartonellaceae</taxon>
        <taxon>Bartonella</taxon>
    </lineage>
</organism>
<dbReference type="AlphaFoldDB" id="J1JC13"/>
<proteinExistence type="predicted"/>
<sequence length="77" mass="9289">MWTDFSNFVVNMLFSIISVVTIIYYLLLLNKYKNYNTKEYKKNILLLVIGLIFVIVFIIIFMNIYYKFNLFNSILNV</sequence>
<keyword evidence="1" id="KW-0472">Membrane</keyword>
<feature type="transmembrane region" description="Helical" evidence="1">
    <location>
        <begin position="12"/>
        <end position="32"/>
    </location>
</feature>
<name>J1JC13_9HYPH</name>
<feature type="transmembrane region" description="Helical" evidence="1">
    <location>
        <begin position="44"/>
        <end position="66"/>
    </location>
</feature>
<evidence type="ECO:0000313" key="2">
    <source>
        <dbReference type="EMBL" id="EJF81550.1"/>
    </source>
</evidence>
<keyword evidence="1" id="KW-1133">Transmembrane helix</keyword>
<keyword evidence="3" id="KW-1185">Reference proteome</keyword>
<accession>J1JC13</accession>
<dbReference type="EMBL" id="AILU01000003">
    <property type="protein sequence ID" value="EJF81550.1"/>
    <property type="molecule type" value="Genomic_DNA"/>
</dbReference>
<gene>
    <name evidence="2" type="ORF">MCQ_00248</name>
</gene>
<reference evidence="2 3" key="1">
    <citation type="submission" date="2012-03" db="EMBL/GenBank/DDBJ databases">
        <title>The Genome Sequence of Bartonella washoensis Sb944nv.</title>
        <authorList>
            <consortium name="The Broad Institute Genome Sequencing Platform"/>
            <consortium name="The Broad Institute Genome Sequencing Center for Infectious Disease"/>
            <person name="Feldgarden M."/>
            <person name="Kirby J."/>
            <person name="Kosoy M."/>
            <person name="Birtles R."/>
            <person name="Probert W.S."/>
            <person name="Chiaraviglio L."/>
            <person name="Young S.K."/>
            <person name="Zeng Q."/>
            <person name="Gargeya S."/>
            <person name="Fitzgerald M."/>
            <person name="Haas B."/>
            <person name="Abouelleil A."/>
            <person name="Alvarado L."/>
            <person name="Arachchi H.M."/>
            <person name="Berlin A."/>
            <person name="Chapman S.B."/>
            <person name="Gearin G."/>
            <person name="Goldberg J."/>
            <person name="Griggs A."/>
            <person name="Gujja S."/>
            <person name="Hansen M."/>
            <person name="Heiman D."/>
            <person name="Howarth C."/>
            <person name="Larimer J."/>
            <person name="Lui A."/>
            <person name="MacDonald P.J.P."/>
            <person name="McCowen C."/>
            <person name="Montmayeur A."/>
            <person name="Murphy C."/>
            <person name="Neiman D."/>
            <person name="Pearson M."/>
            <person name="Priest M."/>
            <person name="Roberts A."/>
            <person name="Saif S."/>
            <person name="Shea T."/>
            <person name="Sisk P."/>
            <person name="Stolte C."/>
            <person name="Sykes S."/>
            <person name="Wortman J."/>
            <person name="Nusbaum C."/>
            <person name="Birren B."/>
        </authorList>
    </citation>
    <scope>NUCLEOTIDE SEQUENCE [LARGE SCALE GENOMIC DNA]</scope>
    <source>
        <strain evidence="2 3">Sb944nv</strain>
    </source>
</reference>
<protein>
    <submittedName>
        <fullName evidence="2">Uncharacterized protein</fullName>
    </submittedName>
</protein>
<evidence type="ECO:0000256" key="1">
    <source>
        <dbReference type="SAM" id="Phobius"/>
    </source>
</evidence>
<dbReference type="Proteomes" id="UP000008947">
    <property type="component" value="Unassembled WGS sequence"/>
</dbReference>